<dbReference type="EMBL" id="CM039174">
    <property type="protein sequence ID" value="KAH9752772.1"/>
    <property type="molecule type" value="Genomic_DNA"/>
</dbReference>
<reference evidence="2" key="1">
    <citation type="journal article" date="2023" name="Hortic. Res.">
        <title>A chromosome-level phased genome enabling allele-level studies in sweet orange: a case study on citrus Huanglongbing tolerance.</title>
        <authorList>
            <person name="Wu B."/>
            <person name="Yu Q."/>
            <person name="Deng Z."/>
            <person name="Duan Y."/>
            <person name="Luo F."/>
            <person name="Gmitter F. Jr."/>
        </authorList>
    </citation>
    <scope>NUCLEOTIDE SEQUENCE [LARGE SCALE GENOMIC DNA]</scope>
    <source>
        <strain evidence="2">cv. Valencia</strain>
    </source>
</reference>
<accession>A0ACB8KEE9</accession>
<name>A0ACB8KEE9_CITSI</name>
<comment type="caution">
    <text evidence="1">The sequence shown here is derived from an EMBL/GenBank/DDBJ whole genome shotgun (WGS) entry which is preliminary data.</text>
</comment>
<evidence type="ECO:0000313" key="1">
    <source>
        <dbReference type="EMBL" id="KAH9752772.1"/>
    </source>
</evidence>
<organism evidence="1 2">
    <name type="scientific">Citrus sinensis</name>
    <name type="common">Sweet orange</name>
    <name type="synonym">Citrus aurantium var. sinensis</name>
    <dbReference type="NCBI Taxonomy" id="2711"/>
    <lineage>
        <taxon>Eukaryota</taxon>
        <taxon>Viridiplantae</taxon>
        <taxon>Streptophyta</taxon>
        <taxon>Embryophyta</taxon>
        <taxon>Tracheophyta</taxon>
        <taxon>Spermatophyta</taxon>
        <taxon>Magnoliopsida</taxon>
        <taxon>eudicotyledons</taxon>
        <taxon>Gunneridae</taxon>
        <taxon>Pentapetalae</taxon>
        <taxon>rosids</taxon>
        <taxon>malvids</taxon>
        <taxon>Sapindales</taxon>
        <taxon>Rutaceae</taxon>
        <taxon>Aurantioideae</taxon>
        <taxon>Citrus</taxon>
    </lineage>
</organism>
<proteinExistence type="predicted"/>
<gene>
    <name evidence="1" type="ORF">KPL71_014840</name>
</gene>
<sequence length="730" mass="82561">MDVSALLTSAGINISVTSLLLSVYSILRKQPSNLSVYFGKRLASVGNRLDDSFSLERFASSSSWIVKAWETSEDEILAIGGMDAVIIIRIIVFSIRIFSIAAIICILLVLPVNYYGNDIIHMEISSESLEVFTIANVEEGSKWFWVHCLALHVISWSACVLLYFEYKSITRTRLAHITGSPPDPSHFTVLVRAVPWSSEHSYSDSVKQFFMNYYSSSYLSHQIVYRASTVRKLMNDAENMCQLVKNFSTEEKSKLSLLPCLCGKPNSFEVLSDESDSVRENIGFDISDLASEKEYAVAFVYFKTRYAAIVAAEVLHSENPMLWVTELAPEPNDVLWSNLCIPYRQLWFRKIAILLAAIAFMIVFLAPVAFVQGLTRLHQLSHAFPFLKGMFKQKYIKQLVTGYLPSVILILFQYAVPPTMMLFSTVEGSVSHSGRKRSACIKVLSFTIWNVFFVNVLSGSIMGQLNAISSVKIILNQLAAAVPIQASFFMTYVLTSGWASLAVEMVQPLGLVYNTMKKCVCRIKEDQPNGFLSFPYHTEVSKLLMFGFLGFICSVMAPLILPLLLIYFVLAYLVYKNQIINVYTTDYESGGKFWPIAHNSTIVSLVLTQIIALGVFGIKRSTVAFGFTIPLIFGTLLFNEYCRQRFFPTFTKMSAQVLTEMDRQDEQGGRMEEIYQQLRSAYCQFRLISQDLCKSGRMDHQGDQNSIRIHRIATCISDIWVIHPFYVDLY</sequence>
<keyword evidence="2" id="KW-1185">Reference proteome</keyword>
<protein>
    <submittedName>
        <fullName evidence="1">CSC1-like protein RXW8</fullName>
    </submittedName>
</protein>
<dbReference type="Proteomes" id="UP000829398">
    <property type="component" value="Chromosome 5"/>
</dbReference>
<evidence type="ECO:0000313" key="2">
    <source>
        <dbReference type="Proteomes" id="UP000829398"/>
    </source>
</evidence>